<reference evidence="3" key="1">
    <citation type="submission" date="2011-06" db="EMBL/GenBank/DDBJ databases">
        <title>The complete genome of chromosome of Runella slithyformis DSM 19594.</title>
        <authorList>
            <consortium name="US DOE Joint Genome Institute (JGI-PGF)"/>
            <person name="Lucas S."/>
            <person name="Han J."/>
            <person name="Lapidus A."/>
            <person name="Bruce D."/>
            <person name="Goodwin L."/>
            <person name="Pitluck S."/>
            <person name="Peters L."/>
            <person name="Kyrpides N."/>
            <person name="Mavromatis K."/>
            <person name="Ivanova N."/>
            <person name="Ovchinnikova G."/>
            <person name="Zhang X."/>
            <person name="Misra M."/>
            <person name="Detter J.C."/>
            <person name="Tapia R."/>
            <person name="Han C."/>
            <person name="Land M."/>
            <person name="Hauser L."/>
            <person name="Markowitz V."/>
            <person name="Cheng J.-F."/>
            <person name="Hugenholtz P."/>
            <person name="Woyke T."/>
            <person name="Wu D."/>
            <person name="Tindall B."/>
            <person name="Faehrich R."/>
            <person name="Brambilla E."/>
            <person name="Klenk H.-P."/>
            <person name="Eisen J.A."/>
        </authorList>
    </citation>
    <scope>NUCLEOTIDE SEQUENCE [LARGE SCALE GENOMIC DNA]</scope>
    <source>
        <strain evidence="3">ATCC 29530 / DSM 19594 / LMG 11500 / NCIMB 11436 / LSU 4</strain>
    </source>
</reference>
<sequence length="167" mass="18845">MYHLCSITFKLPMQVMKTAFFIAFLFTAGIAVAQTPALRQKQFNTENGVALSGYDPVSYFQKKPMKGSKAFTVTHEGISYQFTNAANADSFRKNPAAYEPQYGGWCAYAMGAKGEKVEINPETYKITGGKLYLFYNRFFNNTLTDWNKAETDLKIAADKNWHRISGL</sequence>
<organism evidence="2 3">
    <name type="scientific">Runella slithyformis (strain ATCC 29530 / DSM 19594 / LMG 11500 / NCIMB 11436 / LSU 4)</name>
    <dbReference type="NCBI Taxonomy" id="761193"/>
    <lineage>
        <taxon>Bacteria</taxon>
        <taxon>Pseudomonadati</taxon>
        <taxon>Bacteroidota</taxon>
        <taxon>Cytophagia</taxon>
        <taxon>Cytophagales</taxon>
        <taxon>Spirosomataceae</taxon>
        <taxon>Runella</taxon>
    </lineage>
</organism>
<dbReference type="Proteomes" id="UP000000493">
    <property type="component" value="Chromosome"/>
</dbReference>
<reference evidence="2 3" key="2">
    <citation type="journal article" date="2012" name="Stand. Genomic Sci.">
        <title>Complete genome sequence of the aquatic bacterium Runella slithyformis type strain (LSU 4(T)).</title>
        <authorList>
            <person name="Copeland A."/>
            <person name="Zhang X."/>
            <person name="Misra M."/>
            <person name="Lapidus A."/>
            <person name="Nolan M."/>
            <person name="Lucas S."/>
            <person name="Deshpande S."/>
            <person name="Cheng J.F."/>
            <person name="Tapia R."/>
            <person name="Goodwin L.A."/>
            <person name="Pitluck S."/>
            <person name="Liolios K."/>
            <person name="Pagani I."/>
            <person name="Ivanova N."/>
            <person name="Mikhailova N."/>
            <person name="Pati A."/>
            <person name="Chen A."/>
            <person name="Palaniappan K."/>
            <person name="Land M."/>
            <person name="Hauser L."/>
            <person name="Pan C."/>
            <person name="Jeffries C.D."/>
            <person name="Detter J.C."/>
            <person name="Brambilla E.M."/>
            <person name="Rohde M."/>
            <person name="Djao O.D."/>
            <person name="Goker M."/>
            <person name="Sikorski J."/>
            <person name="Tindall B.J."/>
            <person name="Woyke T."/>
            <person name="Bristow J."/>
            <person name="Eisen J.A."/>
            <person name="Markowitz V."/>
            <person name="Hugenholtz P."/>
            <person name="Kyrpides N.C."/>
            <person name="Klenk H.P."/>
            <person name="Mavromatis K."/>
        </authorList>
    </citation>
    <scope>NUCLEOTIDE SEQUENCE [LARGE SCALE GENOMIC DNA]</scope>
    <source>
        <strain evidence="3">ATCC 29530 / DSM 19594 / LMG 11500 / NCIMB 11436 / LSU 4</strain>
    </source>
</reference>
<gene>
    <name evidence="2" type="ordered locus">Runsl_2945</name>
</gene>
<dbReference type="NCBIfam" id="NF041384">
    <property type="entry name" value="YHS_seleno_dom"/>
    <property type="match status" value="1"/>
</dbReference>
<protein>
    <recommendedName>
        <fullName evidence="4">YHS domain protein</fullName>
    </recommendedName>
</protein>
<dbReference type="KEGG" id="rsi:Runsl_2945"/>
<keyword evidence="1" id="KW-0732">Signal</keyword>
<feature type="signal peptide" evidence="1">
    <location>
        <begin position="1"/>
        <end position="33"/>
    </location>
</feature>
<evidence type="ECO:0008006" key="4">
    <source>
        <dbReference type="Google" id="ProtNLM"/>
    </source>
</evidence>
<evidence type="ECO:0000313" key="3">
    <source>
        <dbReference type="Proteomes" id="UP000000493"/>
    </source>
</evidence>
<evidence type="ECO:0000313" key="2">
    <source>
        <dbReference type="EMBL" id="AEI49333.1"/>
    </source>
</evidence>
<dbReference type="EMBL" id="CP002859">
    <property type="protein sequence ID" value="AEI49333.1"/>
    <property type="molecule type" value="Genomic_DNA"/>
</dbReference>
<keyword evidence="3" id="KW-1185">Reference proteome</keyword>
<dbReference type="AlphaFoldDB" id="A0A7U4E6J9"/>
<name>A0A7U4E6J9_RUNSL</name>
<accession>A0A7U4E6J9</accession>
<evidence type="ECO:0000256" key="1">
    <source>
        <dbReference type="SAM" id="SignalP"/>
    </source>
</evidence>
<proteinExistence type="predicted"/>
<feature type="chain" id="PRO_5031113768" description="YHS domain protein" evidence="1">
    <location>
        <begin position="34"/>
        <end position="167"/>
    </location>
</feature>